<reference evidence="1" key="2">
    <citation type="submission" date="2022-01" db="EMBL/GenBank/DDBJ databases">
        <authorList>
            <person name="Yamashiro T."/>
            <person name="Shiraishi A."/>
            <person name="Satake H."/>
            <person name="Nakayama K."/>
        </authorList>
    </citation>
    <scope>NUCLEOTIDE SEQUENCE</scope>
</reference>
<accession>A0ABQ4YXJ1</accession>
<protein>
    <submittedName>
        <fullName evidence="1">Uncharacterized protein</fullName>
    </submittedName>
</protein>
<gene>
    <name evidence="1" type="ORF">Tco_0748707</name>
</gene>
<organism evidence="1 2">
    <name type="scientific">Tanacetum coccineum</name>
    <dbReference type="NCBI Taxonomy" id="301880"/>
    <lineage>
        <taxon>Eukaryota</taxon>
        <taxon>Viridiplantae</taxon>
        <taxon>Streptophyta</taxon>
        <taxon>Embryophyta</taxon>
        <taxon>Tracheophyta</taxon>
        <taxon>Spermatophyta</taxon>
        <taxon>Magnoliopsida</taxon>
        <taxon>eudicotyledons</taxon>
        <taxon>Gunneridae</taxon>
        <taxon>Pentapetalae</taxon>
        <taxon>asterids</taxon>
        <taxon>campanulids</taxon>
        <taxon>Asterales</taxon>
        <taxon>Asteraceae</taxon>
        <taxon>Asteroideae</taxon>
        <taxon>Anthemideae</taxon>
        <taxon>Anthemidinae</taxon>
        <taxon>Tanacetum</taxon>
    </lineage>
</organism>
<keyword evidence="2" id="KW-1185">Reference proteome</keyword>
<sequence>MPKHIQVLTAPQKAALKVDAQEAKEVLENRLIDVGDTIGVRGPLSNAAYLRWMSRDDSTSGYVVDVPACMFVGQEESFSITVDASDILEMWTN</sequence>
<evidence type="ECO:0000313" key="2">
    <source>
        <dbReference type="Proteomes" id="UP001151760"/>
    </source>
</evidence>
<proteinExistence type="predicted"/>
<dbReference type="EMBL" id="BQNB010010804">
    <property type="protein sequence ID" value="GJS82166.1"/>
    <property type="molecule type" value="Genomic_DNA"/>
</dbReference>
<reference evidence="1" key="1">
    <citation type="journal article" date="2022" name="Int. J. Mol. Sci.">
        <title>Draft Genome of Tanacetum Coccineum: Genomic Comparison of Closely Related Tanacetum-Family Plants.</title>
        <authorList>
            <person name="Yamashiro T."/>
            <person name="Shiraishi A."/>
            <person name="Nakayama K."/>
            <person name="Satake H."/>
        </authorList>
    </citation>
    <scope>NUCLEOTIDE SEQUENCE</scope>
</reference>
<comment type="caution">
    <text evidence="1">The sequence shown here is derived from an EMBL/GenBank/DDBJ whole genome shotgun (WGS) entry which is preliminary data.</text>
</comment>
<dbReference type="Proteomes" id="UP001151760">
    <property type="component" value="Unassembled WGS sequence"/>
</dbReference>
<name>A0ABQ4YXJ1_9ASTR</name>
<evidence type="ECO:0000313" key="1">
    <source>
        <dbReference type="EMBL" id="GJS82166.1"/>
    </source>
</evidence>